<dbReference type="OrthoDB" id="3638982at2759"/>
<evidence type="ECO:0000313" key="3">
    <source>
        <dbReference type="Proteomes" id="UP000256328"/>
    </source>
</evidence>
<accession>A0A3D8RVF1</accession>
<dbReference type="Proteomes" id="UP000256328">
    <property type="component" value="Unassembled WGS sequence"/>
</dbReference>
<reference evidence="2 3" key="1">
    <citation type="journal article" date="2018" name="IMA Fungus">
        <title>IMA Genome-F 9: Draft genome sequence of Annulohypoxylon stygium, Aspergillus mulundensis, Berkeleyomyces basicola (syn. Thielaviopsis basicola), Ceratocystis smalleyi, two Cercospora beticola strains, Coleophoma cylindrospora, Fusarium fracticaudum, Phialophora cf. hyalina, and Morchella septimelata.</title>
        <authorList>
            <person name="Wingfield B.D."/>
            <person name="Bills G.F."/>
            <person name="Dong Y."/>
            <person name="Huang W."/>
            <person name="Nel W.J."/>
            <person name="Swalarsk-Parry B.S."/>
            <person name="Vaghefi N."/>
            <person name="Wilken P.M."/>
            <person name="An Z."/>
            <person name="de Beer Z.W."/>
            <person name="De Vos L."/>
            <person name="Chen L."/>
            <person name="Duong T.A."/>
            <person name="Gao Y."/>
            <person name="Hammerbacher A."/>
            <person name="Kikkert J.R."/>
            <person name="Li Y."/>
            <person name="Li H."/>
            <person name="Li K."/>
            <person name="Li Q."/>
            <person name="Liu X."/>
            <person name="Ma X."/>
            <person name="Naidoo K."/>
            <person name="Pethybridge S.J."/>
            <person name="Sun J."/>
            <person name="Steenkamp E.T."/>
            <person name="van der Nest M.A."/>
            <person name="van Wyk S."/>
            <person name="Wingfield M.J."/>
            <person name="Xiong C."/>
            <person name="Yue Q."/>
            <person name="Zhang X."/>
        </authorList>
    </citation>
    <scope>NUCLEOTIDE SEQUENCE [LARGE SCALE GENOMIC DNA]</scope>
    <source>
        <strain evidence="2 3">BP5796</strain>
    </source>
</reference>
<gene>
    <name evidence="2" type="ORF">BP5796_05827</name>
</gene>
<keyword evidence="1" id="KW-0472">Membrane</keyword>
<dbReference type="EMBL" id="PDLN01000008">
    <property type="protein sequence ID" value="RDW77975.1"/>
    <property type="molecule type" value="Genomic_DNA"/>
</dbReference>
<evidence type="ECO:0000313" key="2">
    <source>
        <dbReference type="EMBL" id="RDW77975.1"/>
    </source>
</evidence>
<feature type="transmembrane region" description="Helical" evidence="1">
    <location>
        <begin position="60"/>
        <end position="78"/>
    </location>
</feature>
<organism evidence="2 3">
    <name type="scientific">Coleophoma crateriformis</name>
    <dbReference type="NCBI Taxonomy" id="565419"/>
    <lineage>
        <taxon>Eukaryota</taxon>
        <taxon>Fungi</taxon>
        <taxon>Dikarya</taxon>
        <taxon>Ascomycota</taxon>
        <taxon>Pezizomycotina</taxon>
        <taxon>Leotiomycetes</taxon>
        <taxon>Helotiales</taxon>
        <taxon>Dermateaceae</taxon>
        <taxon>Coleophoma</taxon>
    </lineage>
</organism>
<keyword evidence="1" id="KW-0812">Transmembrane</keyword>
<proteinExistence type="predicted"/>
<keyword evidence="3" id="KW-1185">Reference proteome</keyword>
<dbReference type="AlphaFoldDB" id="A0A3D8RVF1"/>
<sequence>MTSQRQASKPVSERADYKYFYFFNLQNVSVASSLLYYLNFLSSQLLILLLLNLFKMHLNAIVNIALALCVASVAAGPVKRQENALVSRATCTAAVTKLVDGINSNIAVQKQEQSQTTVIQKQLSAGNVNSADFQTNKSKLVTIVNKGISIRTNNQKIAPSGNGAIAGLATVANAQAGELKLVQGLTGDPKTDNANLSKLQTMFSGGITQNQKNAQAAAAGCTP</sequence>
<protein>
    <submittedName>
        <fullName evidence="2">Uncharacterized protein</fullName>
    </submittedName>
</protein>
<evidence type="ECO:0000256" key="1">
    <source>
        <dbReference type="SAM" id="Phobius"/>
    </source>
</evidence>
<keyword evidence="1" id="KW-1133">Transmembrane helix</keyword>
<comment type="caution">
    <text evidence="2">The sequence shown here is derived from an EMBL/GenBank/DDBJ whole genome shotgun (WGS) entry which is preliminary data.</text>
</comment>
<name>A0A3D8RVF1_9HELO</name>